<evidence type="ECO:0000313" key="3">
    <source>
        <dbReference type="Proteomes" id="UP000656804"/>
    </source>
</evidence>
<comment type="caution">
    <text evidence="2">The sequence shown here is derived from an EMBL/GenBank/DDBJ whole genome shotgun (WGS) entry which is preliminary data.</text>
</comment>
<sequence length="181" mass="19103">MNDLNPDDPYAAWTPAPALAVTSADLEHGGEVPVPFRDPEIGGTHLSPQLAWAGAPEGTKSYAITCYDPDAPTGIGFMHWAVANIPAEVTSLAQGAGAEGADSMPGGALTLPNDVRMRQFVGPNPPPGTGRHRYVFIVHAVDVPVLEIPEDLTPTVLGFNLHFHTLARGHLTAWVDSAEVN</sequence>
<dbReference type="PANTHER" id="PTHR30289:SF1">
    <property type="entry name" value="PEBP (PHOSPHATIDYLETHANOLAMINE-BINDING PROTEIN) FAMILY PROTEIN"/>
    <property type="match status" value="1"/>
</dbReference>
<dbReference type="Gene3D" id="3.90.280.10">
    <property type="entry name" value="PEBP-like"/>
    <property type="match status" value="1"/>
</dbReference>
<organism evidence="2 3">
    <name type="scientific">Nocardioides acrostichi</name>
    <dbReference type="NCBI Taxonomy" id="2784339"/>
    <lineage>
        <taxon>Bacteria</taxon>
        <taxon>Bacillati</taxon>
        <taxon>Actinomycetota</taxon>
        <taxon>Actinomycetes</taxon>
        <taxon>Propionibacteriales</taxon>
        <taxon>Nocardioidaceae</taxon>
        <taxon>Nocardioides</taxon>
    </lineage>
</organism>
<proteinExistence type="inferred from homology"/>
<dbReference type="RefSeq" id="WP_194501909.1">
    <property type="nucleotide sequence ID" value="NZ_JADIVZ010000001.1"/>
</dbReference>
<dbReference type="CDD" id="cd00865">
    <property type="entry name" value="PEBP_bact_arch"/>
    <property type="match status" value="1"/>
</dbReference>
<evidence type="ECO:0000256" key="1">
    <source>
        <dbReference type="ARBA" id="ARBA00007120"/>
    </source>
</evidence>
<protein>
    <submittedName>
        <fullName evidence="2">YbhB/YbcL family Raf kinase inhibitor-like protein</fullName>
    </submittedName>
</protein>
<reference evidence="2" key="1">
    <citation type="submission" date="2020-11" db="EMBL/GenBank/DDBJ databases">
        <title>Nocardioides sp. CBS4Y-1, whole genome shotgun sequence.</title>
        <authorList>
            <person name="Tuo L."/>
        </authorList>
    </citation>
    <scope>NUCLEOTIDE SEQUENCE</scope>
    <source>
        <strain evidence="2">CBS4Y-1</strain>
    </source>
</reference>
<dbReference type="PANTHER" id="PTHR30289">
    <property type="entry name" value="UNCHARACTERIZED PROTEIN YBCL-RELATED"/>
    <property type="match status" value="1"/>
</dbReference>
<dbReference type="InterPro" id="IPR036610">
    <property type="entry name" value="PEBP-like_sf"/>
</dbReference>
<dbReference type="Pfam" id="PF01161">
    <property type="entry name" value="PBP"/>
    <property type="match status" value="1"/>
</dbReference>
<evidence type="ECO:0000313" key="2">
    <source>
        <dbReference type="EMBL" id="MBF4160722.1"/>
    </source>
</evidence>
<gene>
    <name evidence="2" type="ORF">ISG29_03415</name>
</gene>
<dbReference type="AlphaFoldDB" id="A0A930UW38"/>
<dbReference type="SUPFAM" id="SSF49777">
    <property type="entry name" value="PEBP-like"/>
    <property type="match status" value="1"/>
</dbReference>
<dbReference type="InterPro" id="IPR008914">
    <property type="entry name" value="PEBP"/>
</dbReference>
<dbReference type="EMBL" id="JADIVZ010000001">
    <property type="protein sequence ID" value="MBF4160722.1"/>
    <property type="molecule type" value="Genomic_DNA"/>
</dbReference>
<name>A0A930UW38_9ACTN</name>
<keyword evidence="3" id="KW-1185">Reference proteome</keyword>
<dbReference type="Proteomes" id="UP000656804">
    <property type="component" value="Unassembled WGS sequence"/>
</dbReference>
<dbReference type="InterPro" id="IPR005247">
    <property type="entry name" value="YbhB_YbcL/LppC-like"/>
</dbReference>
<accession>A0A930UW38</accession>
<comment type="similarity">
    <text evidence="1">Belongs to the UPF0098 family.</text>
</comment>
<dbReference type="NCBIfam" id="TIGR00481">
    <property type="entry name" value="YbhB/YbcL family Raf kinase inhibitor-like protein"/>
    <property type="match status" value="1"/>
</dbReference>